<feature type="non-terminal residue" evidence="2">
    <location>
        <position position="1"/>
    </location>
</feature>
<name>A0A0D7AST0_9AGAR</name>
<dbReference type="Proteomes" id="UP000054007">
    <property type="component" value="Unassembled WGS sequence"/>
</dbReference>
<dbReference type="InterPro" id="IPR003615">
    <property type="entry name" value="HNH_nuc"/>
</dbReference>
<dbReference type="Pfam" id="PF13391">
    <property type="entry name" value="HNH_2"/>
    <property type="match status" value="1"/>
</dbReference>
<dbReference type="STRING" id="1314674.A0A0D7AST0"/>
<feature type="domain" description="HNH nuclease" evidence="1">
    <location>
        <begin position="14"/>
        <end position="46"/>
    </location>
</feature>
<evidence type="ECO:0000313" key="2">
    <source>
        <dbReference type="EMBL" id="KIY60889.1"/>
    </source>
</evidence>
<reference evidence="2 3" key="1">
    <citation type="journal article" date="2015" name="Fungal Genet. Biol.">
        <title>Evolution of novel wood decay mechanisms in Agaricales revealed by the genome sequences of Fistulina hepatica and Cylindrobasidium torrendii.</title>
        <authorList>
            <person name="Floudas D."/>
            <person name="Held B.W."/>
            <person name="Riley R."/>
            <person name="Nagy L.G."/>
            <person name="Koehler G."/>
            <person name="Ransdell A.S."/>
            <person name="Younus H."/>
            <person name="Chow J."/>
            <person name="Chiniquy J."/>
            <person name="Lipzen A."/>
            <person name="Tritt A."/>
            <person name="Sun H."/>
            <person name="Haridas S."/>
            <person name="LaButti K."/>
            <person name="Ohm R.A."/>
            <person name="Kues U."/>
            <person name="Blanchette R.A."/>
            <person name="Grigoriev I.V."/>
            <person name="Minto R.E."/>
            <person name="Hibbett D.S."/>
        </authorList>
    </citation>
    <scope>NUCLEOTIDE SEQUENCE [LARGE SCALE GENOMIC DNA]</scope>
    <source>
        <strain evidence="2 3">FP15055 ss-10</strain>
    </source>
</reference>
<dbReference type="AlphaFoldDB" id="A0A0D7AST0"/>
<proteinExistence type="predicted"/>
<gene>
    <name evidence="2" type="ORF">CYLTODRAFT_363587</name>
</gene>
<keyword evidence="3" id="KW-1185">Reference proteome</keyword>
<accession>A0A0D7AST0</accession>
<protein>
    <recommendedName>
        <fullName evidence="1">HNH nuclease domain-containing protein</fullName>
    </recommendedName>
</protein>
<sequence length="144" mass="15846">WTIMHYMGYPDVLTELKGSSVHRLGNVLTLTATLHRMFDKLQFCLDATGNPNEYNITASSSEMSLIQGVSCPTTVTLSNNCGLEPPSPTYLAIHAACYRIAHLSGAADWYERIDEGGNARCYATIADESMFATVLIDRLERLPA</sequence>
<dbReference type="OrthoDB" id="2104739at2759"/>
<evidence type="ECO:0000259" key="1">
    <source>
        <dbReference type="Pfam" id="PF13391"/>
    </source>
</evidence>
<organism evidence="2 3">
    <name type="scientific">Cylindrobasidium torrendii FP15055 ss-10</name>
    <dbReference type="NCBI Taxonomy" id="1314674"/>
    <lineage>
        <taxon>Eukaryota</taxon>
        <taxon>Fungi</taxon>
        <taxon>Dikarya</taxon>
        <taxon>Basidiomycota</taxon>
        <taxon>Agaricomycotina</taxon>
        <taxon>Agaricomycetes</taxon>
        <taxon>Agaricomycetidae</taxon>
        <taxon>Agaricales</taxon>
        <taxon>Marasmiineae</taxon>
        <taxon>Physalacriaceae</taxon>
        <taxon>Cylindrobasidium</taxon>
    </lineage>
</organism>
<evidence type="ECO:0000313" key="3">
    <source>
        <dbReference type="Proteomes" id="UP000054007"/>
    </source>
</evidence>
<dbReference type="EMBL" id="KN881178">
    <property type="protein sequence ID" value="KIY60889.1"/>
    <property type="molecule type" value="Genomic_DNA"/>
</dbReference>